<keyword evidence="2" id="KW-0812">Transmembrane</keyword>
<keyword evidence="2" id="KW-0472">Membrane</keyword>
<keyword evidence="2" id="KW-1133">Transmembrane helix</keyword>
<reference evidence="3" key="1">
    <citation type="submission" date="2022-11" db="EMBL/GenBank/DDBJ databases">
        <authorList>
            <person name="Petersen C."/>
        </authorList>
    </citation>
    <scope>NUCLEOTIDE SEQUENCE</scope>
    <source>
        <strain evidence="3">IBT 19713</strain>
    </source>
</reference>
<dbReference type="GeneID" id="83196849"/>
<dbReference type="AlphaFoldDB" id="A0A9W9PLL6"/>
<accession>A0A9W9PLL6</accession>
<dbReference type="OrthoDB" id="4506934at2759"/>
<proteinExistence type="predicted"/>
<sequence>MGNSPAPPVTSTEEVPSYQELYEEPPTHPATGVIYSSRPENIRTFFRSFFSSATQYSRIIPEDNADVEYNAHSHVSHSTPIALVERNPGRDHTHCEVCDKIMERTHARQNRAAICKTVSKTFIILGLWLTLFGIFAVIFI</sequence>
<reference evidence="3" key="2">
    <citation type="journal article" date="2023" name="IMA Fungus">
        <title>Comparative genomic study of the Penicillium genus elucidates a diverse pangenome and 15 lateral gene transfer events.</title>
        <authorList>
            <person name="Petersen C."/>
            <person name="Sorensen T."/>
            <person name="Nielsen M.R."/>
            <person name="Sondergaard T.E."/>
            <person name="Sorensen J.L."/>
            <person name="Fitzpatrick D.A."/>
            <person name="Frisvad J.C."/>
            <person name="Nielsen K.L."/>
        </authorList>
    </citation>
    <scope>NUCLEOTIDE SEQUENCE</scope>
    <source>
        <strain evidence="3">IBT 19713</strain>
    </source>
</reference>
<evidence type="ECO:0000313" key="3">
    <source>
        <dbReference type="EMBL" id="KAJ5248798.1"/>
    </source>
</evidence>
<keyword evidence="4" id="KW-1185">Reference proteome</keyword>
<dbReference type="RefSeq" id="XP_058335577.1">
    <property type="nucleotide sequence ID" value="XM_058469546.1"/>
</dbReference>
<gene>
    <name evidence="3" type="ORF">N7468_000249</name>
</gene>
<comment type="caution">
    <text evidence="3">The sequence shown here is derived from an EMBL/GenBank/DDBJ whole genome shotgun (WGS) entry which is preliminary data.</text>
</comment>
<evidence type="ECO:0000313" key="4">
    <source>
        <dbReference type="Proteomes" id="UP001150941"/>
    </source>
</evidence>
<organism evidence="3 4">
    <name type="scientific">Penicillium chermesinum</name>
    <dbReference type="NCBI Taxonomy" id="63820"/>
    <lineage>
        <taxon>Eukaryota</taxon>
        <taxon>Fungi</taxon>
        <taxon>Dikarya</taxon>
        <taxon>Ascomycota</taxon>
        <taxon>Pezizomycotina</taxon>
        <taxon>Eurotiomycetes</taxon>
        <taxon>Eurotiomycetidae</taxon>
        <taxon>Eurotiales</taxon>
        <taxon>Aspergillaceae</taxon>
        <taxon>Penicillium</taxon>
    </lineage>
</organism>
<evidence type="ECO:0000256" key="1">
    <source>
        <dbReference type="SAM" id="MobiDB-lite"/>
    </source>
</evidence>
<feature type="region of interest" description="Disordered" evidence="1">
    <location>
        <begin position="1"/>
        <end position="33"/>
    </location>
</feature>
<dbReference type="EMBL" id="JAPQKS010000001">
    <property type="protein sequence ID" value="KAJ5248798.1"/>
    <property type="molecule type" value="Genomic_DNA"/>
</dbReference>
<evidence type="ECO:0000256" key="2">
    <source>
        <dbReference type="SAM" id="Phobius"/>
    </source>
</evidence>
<dbReference type="Proteomes" id="UP001150941">
    <property type="component" value="Unassembled WGS sequence"/>
</dbReference>
<name>A0A9W9PLL6_9EURO</name>
<protein>
    <submittedName>
        <fullName evidence="3">Uncharacterized protein</fullName>
    </submittedName>
</protein>
<feature type="transmembrane region" description="Helical" evidence="2">
    <location>
        <begin position="121"/>
        <end position="139"/>
    </location>
</feature>